<dbReference type="PANTHER" id="PTHR15549:SF33">
    <property type="entry name" value="MEMBRANE PROTEIN WSC4, PUTATIVE (AFU_ORTHOLOGUE AFUA_5G09020)-RELATED"/>
    <property type="match status" value="1"/>
</dbReference>
<keyword evidence="3 6" id="KW-1133">Transmembrane helix</keyword>
<gene>
    <name evidence="7" type="ORF">M430DRAFT_58454</name>
</gene>
<dbReference type="EMBL" id="KZ679010">
    <property type="protein sequence ID" value="PSS20662.1"/>
    <property type="molecule type" value="Genomic_DNA"/>
</dbReference>
<evidence type="ECO:0000256" key="2">
    <source>
        <dbReference type="ARBA" id="ARBA00022692"/>
    </source>
</evidence>
<organism evidence="7 8">
    <name type="scientific">Amorphotheca resinae ATCC 22711</name>
    <dbReference type="NCBI Taxonomy" id="857342"/>
    <lineage>
        <taxon>Eukaryota</taxon>
        <taxon>Fungi</taxon>
        <taxon>Dikarya</taxon>
        <taxon>Ascomycota</taxon>
        <taxon>Pezizomycotina</taxon>
        <taxon>Leotiomycetes</taxon>
        <taxon>Helotiales</taxon>
        <taxon>Amorphothecaceae</taxon>
        <taxon>Amorphotheca</taxon>
    </lineage>
</organism>
<keyword evidence="4 6" id="KW-0472">Membrane</keyword>
<dbReference type="STRING" id="857342.A0A2T3B4U9"/>
<dbReference type="InParanoid" id="A0A2T3B4U9"/>
<feature type="region of interest" description="Disordered" evidence="5">
    <location>
        <begin position="578"/>
        <end position="623"/>
    </location>
</feature>
<evidence type="ECO:0000256" key="1">
    <source>
        <dbReference type="ARBA" id="ARBA00004167"/>
    </source>
</evidence>
<evidence type="ECO:0000256" key="6">
    <source>
        <dbReference type="SAM" id="Phobius"/>
    </source>
</evidence>
<evidence type="ECO:0000313" key="8">
    <source>
        <dbReference type="Proteomes" id="UP000241818"/>
    </source>
</evidence>
<keyword evidence="8" id="KW-1185">Reference proteome</keyword>
<dbReference type="AlphaFoldDB" id="A0A2T3B4U9"/>
<dbReference type="GO" id="GO:0071944">
    <property type="term" value="C:cell periphery"/>
    <property type="evidence" value="ECO:0007669"/>
    <property type="project" value="UniProtKB-ARBA"/>
</dbReference>
<dbReference type="GeneID" id="36576807"/>
<evidence type="ECO:0000256" key="5">
    <source>
        <dbReference type="SAM" id="MobiDB-lite"/>
    </source>
</evidence>
<feature type="compositionally biased region" description="Basic and acidic residues" evidence="5">
    <location>
        <begin position="411"/>
        <end position="421"/>
    </location>
</feature>
<feature type="compositionally biased region" description="Low complexity" evidence="5">
    <location>
        <begin position="645"/>
        <end position="656"/>
    </location>
</feature>
<feature type="region of interest" description="Disordered" evidence="5">
    <location>
        <begin position="637"/>
        <end position="656"/>
    </location>
</feature>
<comment type="subcellular location">
    <subcellularLocation>
        <location evidence="1">Membrane</location>
        <topology evidence="1">Single-pass membrane protein</topology>
    </subcellularLocation>
</comment>
<feature type="transmembrane region" description="Helical" evidence="6">
    <location>
        <begin position="107"/>
        <end position="131"/>
    </location>
</feature>
<dbReference type="GO" id="GO:0016020">
    <property type="term" value="C:membrane"/>
    <property type="evidence" value="ECO:0007669"/>
    <property type="project" value="UniProtKB-SubCell"/>
</dbReference>
<feature type="region of interest" description="Disordered" evidence="5">
    <location>
        <begin position="712"/>
        <end position="785"/>
    </location>
</feature>
<dbReference type="InterPro" id="IPR051694">
    <property type="entry name" value="Immunoregulatory_rcpt-like"/>
</dbReference>
<feature type="region of interest" description="Disordered" evidence="5">
    <location>
        <begin position="41"/>
        <end position="82"/>
    </location>
</feature>
<sequence>MHKMCNGLLNALPNTHSTITATLTIESLSPGILLVPSATTSSYSSSSSMTTSTSPQPTSSLITVTSSPTLTPGTTSATGTSNATSSATTLAAAQKPSTNVALSESQIAGIVVAGVGGAVIVIGLIILLACIRRKRSGRDSDTLPFQMDPATPQSYGGGFQGPIEKNAKQGWNNTPTPPRVPPRIDTSDPYMFSRRSIYPDNIGLAVSPEKPDPVVKRPSPLLPEKPNLRLVMPPTAPVKSAGQWMARQQRVLPARQSTTTQFEDDLSDSATDIDTAFSESGGNILKAIEVFPTPPRNQAAKQTANIFTFPNNENGDSRLVTQQPNPAFRLVPAPGLVVKPLNLNKQGVGSFSRPRPNAEAPSQQEALEVPNNLRPITQSSSVYSQQTPNSTHTSFSNTPSTGPLSSNFPETKTKADARNPESYKQVGPYDRASAGSLTSFDSEGFSDDENASVALSPRGARKSTMELSPVEESPSSGISPVSYPKITPPGRLAAQTMKMVPPPPQPDFTSVFHSRANLNENRDNYNHWRAPENAAQRQRSQRRDELRLSRATRPSPQVSGLPELLPAAQIIEMSNVRPEKERELGNSSNYNAPFAHPTIPNSLSAVDPQQQSQPGPPLSQPQVQPLRQKLVLRPGAAHLKDRSRSSSPASTNSTTSSLLAKRLGADKAAALHLAQKPDVRDTAKTGWRVLKQDDIQAAKDPGWRPQLLQQVTKGANHGQRFDKTPKAWNGDRARESRATEGEMPSSKSVRFDVDAGREGKMPPTPGWVPKLTPTRRGDELFLSVQ</sequence>
<accession>A0A2T3B4U9</accession>
<dbReference type="RefSeq" id="XP_024721932.1">
    <property type="nucleotide sequence ID" value="XM_024868726.1"/>
</dbReference>
<dbReference type="PANTHER" id="PTHR15549">
    <property type="entry name" value="PAIRED IMMUNOGLOBULIN-LIKE TYPE 2 RECEPTOR"/>
    <property type="match status" value="1"/>
</dbReference>
<feature type="region of interest" description="Disordered" evidence="5">
    <location>
        <begin position="203"/>
        <end position="227"/>
    </location>
</feature>
<dbReference type="Proteomes" id="UP000241818">
    <property type="component" value="Unassembled WGS sequence"/>
</dbReference>
<name>A0A2T3B4U9_AMORE</name>
<feature type="compositionally biased region" description="Basic and acidic residues" evidence="5">
    <location>
        <begin position="719"/>
        <end position="740"/>
    </location>
</feature>
<proteinExistence type="predicted"/>
<evidence type="ECO:0000313" key="7">
    <source>
        <dbReference type="EMBL" id="PSS20662.1"/>
    </source>
</evidence>
<reference evidence="7 8" key="1">
    <citation type="journal article" date="2018" name="New Phytol.">
        <title>Comparative genomics and transcriptomics depict ericoid mycorrhizal fungi as versatile saprotrophs and plant mutualists.</title>
        <authorList>
            <person name="Martino E."/>
            <person name="Morin E."/>
            <person name="Grelet G.A."/>
            <person name="Kuo A."/>
            <person name="Kohler A."/>
            <person name="Daghino S."/>
            <person name="Barry K.W."/>
            <person name="Cichocki N."/>
            <person name="Clum A."/>
            <person name="Dockter R.B."/>
            <person name="Hainaut M."/>
            <person name="Kuo R.C."/>
            <person name="LaButti K."/>
            <person name="Lindahl B.D."/>
            <person name="Lindquist E.A."/>
            <person name="Lipzen A."/>
            <person name="Khouja H.R."/>
            <person name="Magnuson J."/>
            <person name="Murat C."/>
            <person name="Ohm R.A."/>
            <person name="Singer S.W."/>
            <person name="Spatafora J.W."/>
            <person name="Wang M."/>
            <person name="Veneault-Fourrey C."/>
            <person name="Henrissat B."/>
            <person name="Grigoriev I.V."/>
            <person name="Martin F.M."/>
            <person name="Perotto S."/>
        </authorList>
    </citation>
    <scope>NUCLEOTIDE SEQUENCE [LARGE SCALE GENOMIC DNA]</scope>
    <source>
        <strain evidence="7 8">ATCC 22711</strain>
    </source>
</reference>
<dbReference type="OrthoDB" id="3946741at2759"/>
<feature type="compositionally biased region" description="Basic and acidic residues" evidence="5">
    <location>
        <begin position="749"/>
        <end position="760"/>
    </location>
</feature>
<keyword evidence="2 6" id="KW-0812">Transmembrane</keyword>
<evidence type="ECO:0000256" key="4">
    <source>
        <dbReference type="ARBA" id="ARBA00023136"/>
    </source>
</evidence>
<evidence type="ECO:0000256" key="3">
    <source>
        <dbReference type="ARBA" id="ARBA00022989"/>
    </source>
</evidence>
<feature type="region of interest" description="Disordered" evidence="5">
    <location>
        <begin position="522"/>
        <end position="564"/>
    </location>
</feature>
<feature type="compositionally biased region" description="Polar residues" evidence="5">
    <location>
        <begin position="374"/>
        <end position="410"/>
    </location>
</feature>
<protein>
    <submittedName>
        <fullName evidence="7">Uncharacterized protein</fullName>
    </submittedName>
</protein>
<feature type="region of interest" description="Disordered" evidence="5">
    <location>
        <begin position="347"/>
        <end position="489"/>
    </location>
</feature>